<feature type="compositionally biased region" description="Low complexity" evidence="5">
    <location>
        <begin position="22"/>
        <end position="34"/>
    </location>
</feature>
<feature type="domain" description="Late embryogenesis abundant protein LEA-2 subgroup" evidence="7">
    <location>
        <begin position="292"/>
        <end position="379"/>
    </location>
</feature>
<dbReference type="GO" id="GO:0098542">
    <property type="term" value="P:defense response to other organism"/>
    <property type="evidence" value="ECO:0007669"/>
    <property type="project" value="InterPro"/>
</dbReference>
<dbReference type="PANTHER" id="PTHR31234">
    <property type="entry name" value="LATE EMBRYOGENESIS ABUNDANT (LEA) HYDROXYPROLINE-RICH GLYCOPROTEIN FAMILY"/>
    <property type="match status" value="1"/>
</dbReference>
<sequence>MSSQPATPQAGDGDPMNLPRTSGAAPSASGEASPQPLSPPARHRSDESFHGVWHAVTPRDDGAGTSAAVAGARPGQRVRFVTYDTEARHGGSEAPARSPGKPHYVPVKQRRAEEGQPHAAPPRPAAGHRQPPPVPAPHAAVPQEPLASTPLVPRGAKPPKTFTTQRTIERTSTLVDEDGGGGARALPDEQASGGSWPAPQPPPRGPRYVPPSPHYPKKNKRKSMSLCCCCTVCCTLFWLLAFAVGLVAVVFLVHHPKPPRLRVISATLNAGRIDKLGGDARALNANLTVLAAISNPNTKISIVLRYVQLDLYFEGSMIGTAAVWPAPVQEEPRGSEFRSVHLVVSNVTMTQNDVYVWQNDTAKGGRPVVLELAGRLHTQLNFGRWLSCRYWAKPHCTLWLDPPPSGALRLSQC</sequence>
<dbReference type="PANTHER" id="PTHR31234:SF42">
    <property type="entry name" value="LATE EMBRYOGENESIS ABUNDANT (LEA) HYDROXYPROLINE-RICH GLYCOPROTEIN FAMILY"/>
    <property type="match status" value="1"/>
</dbReference>
<feature type="compositionally biased region" description="Polar residues" evidence="5">
    <location>
        <begin position="161"/>
        <end position="174"/>
    </location>
</feature>
<feature type="compositionally biased region" description="Pro residues" evidence="5">
    <location>
        <begin position="198"/>
        <end position="214"/>
    </location>
</feature>
<evidence type="ECO:0000256" key="5">
    <source>
        <dbReference type="SAM" id="MobiDB-lite"/>
    </source>
</evidence>
<dbReference type="EMBL" id="SPHZ02000005">
    <property type="protein sequence ID" value="KAF0916430.1"/>
    <property type="molecule type" value="Genomic_DNA"/>
</dbReference>
<evidence type="ECO:0000256" key="4">
    <source>
        <dbReference type="ARBA" id="ARBA00023136"/>
    </source>
</evidence>
<evidence type="ECO:0000256" key="2">
    <source>
        <dbReference type="ARBA" id="ARBA00022692"/>
    </source>
</evidence>
<dbReference type="InterPro" id="IPR044839">
    <property type="entry name" value="NDR1-like"/>
</dbReference>
<name>A0A6G1DV83_9ORYZ</name>
<keyword evidence="9" id="KW-1185">Reference proteome</keyword>
<reference evidence="8 9" key="1">
    <citation type="submission" date="2019-11" db="EMBL/GenBank/DDBJ databases">
        <title>Whole genome sequence of Oryza granulata.</title>
        <authorList>
            <person name="Li W."/>
        </authorList>
    </citation>
    <scope>NUCLEOTIDE SEQUENCE [LARGE SCALE GENOMIC DNA]</scope>
    <source>
        <strain evidence="9">cv. Menghai</strain>
        <tissue evidence="8">Leaf</tissue>
    </source>
</reference>
<evidence type="ECO:0000313" key="8">
    <source>
        <dbReference type="EMBL" id="KAF0916430.1"/>
    </source>
</evidence>
<dbReference type="InterPro" id="IPR004864">
    <property type="entry name" value="LEA_2"/>
</dbReference>
<keyword evidence="4 6" id="KW-0472">Membrane</keyword>
<evidence type="ECO:0000259" key="7">
    <source>
        <dbReference type="Pfam" id="PF03168"/>
    </source>
</evidence>
<dbReference type="Proteomes" id="UP000479710">
    <property type="component" value="Unassembled WGS sequence"/>
</dbReference>
<evidence type="ECO:0000256" key="6">
    <source>
        <dbReference type="SAM" id="Phobius"/>
    </source>
</evidence>
<proteinExistence type="predicted"/>
<accession>A0A6G1DV83</accession>
<gene>
    <name evidence="8" type="ORF">E2562_007524</name>
</gene>
<dbReference type="Pfam" id="PF03168">
    <property type="entry name" value="LEA_2"/>
    <property type="match status" value="1"/>
</dbReference>
<feature type="region of interest" description="Disordered" evidence="5">
    <location>
        <begin position="1"/>
        <end position="216"/>
    </location>
</feature>
<dbReference type="GO" id="GO:0005886">
    <property type="term" value="C:plasma membrane"/>
    <property type="evidence" value="ECO:0007669"/>
    <property type="project" value="TreeGrafter"/>
</dbReference>
<evidence type="ECO:0000313" key="9">
    <source>
        <dbReference type="Proteomes" id="UP000479710"/>
    </source>
</evidence>
<keyword evidence="3 6" id="KW-1133">Transmembrane helix</keyword>
<feature type="compositionally biased region" description="Pro residues" evidence="5">
    <location>
        <begin position="119"/>
        <end position="136"/>
    </location>
</feature>
<comment type="caution">
    <text evidence="8">The sequence shown here is derived from an EMBL/GenBank/DDBJ whole genome shotgun (WGS) entry which is preliminary data.</text>
</comment>
<feature type="transmembrane region" description="Helical" evidence="6">
    <location>
        <begin position="235"/>
        <end position="253"/>
    </location>
</feature>
<organism evidence="8 9">
    <name type="scientific">Oryza meyeriana var. granulata</name>
    <dbReference type="NCBI Taxonomy" id="110450"/>
    <lineage>
        <taxon>Eukaryota</taxon>
        <taxon>Viridiplantae</taxon>
        <taxon>Streptophyta</taxon>
        <taxon>Embryophyta</taxon>
        <taxon>Tracheophyta</taxon>
        <taxon>Spermatophyta</taxon>
        <taxon>Magnoliopsida</taxon>
        <taxon>Liliopsida</taxon>
        <taxon>Poales</taxon>
        <taxon>Poaceae</taxon>
        <taxon>BOP clade</taxon>
        <taxon>Oryzoideae</taxon>
        <taxon>Oryzeae</taxon>
        <taxon>Oryzinae</taxon>
        <taxon>Oryza</taxon>
        <taxon>Oryza meyeriana</taxon>
    </lineage>
</organism>
<keyword evidence="2 6" id="KW-0812">Transmembrane</keyword>
<dbReference type="AlphaFoldDB" id="A0A6G1DV83"/>
<dbReference type="OrthoDB" id="1924574at2759"/>
<protein>
    <recommendedName>
        <fullName evidence="7">Late embryogenesis abundant protein LEA-2 subgroup domain-containing protein</fullName>
    </recommendedName>
</protein>
<evidence type="ECO:0000256" key="3">
    <source>
        <dbReference type="ARBA" id="ARBA00022989"/>
    </source>
</evidence>
<evidence type="ECO:0000256" key="1">
    <source>
        <dbReference type="ARBA" id="ARBA00004167"/>
    </source>
</evidence>
<comment type="subcellular location">
    <subcellularLocation>
        <location evidence="1">Membrane</location>
        <topology evidence="1">Single-pass membrane protein</topology>
    </subcellularLocation>
</comment>